<comment type="caution">
    <text evidence="2">The sequence shown here is derived from an EMBL/GenBank/DDBJ whole genome shotgun (WGS) entry which is preliminary data.</text>
</comment>
<dbReference type="Proteomes" id="UP000196329">
    <property type="component" value="Unassembled WGS sequence"/>
</dbReference>
<name>A0A1Y3V4Z1_BACUN</name>
<accession>A0A1Y3V4Z1</accession>
<sequence>MEAKEEIKMLRSVLMDFMNYHKMEKERLDRLEAEIAALKGERDTAGIHPGRINTPGKNVYMRILKKK</sequence>
<evidence type="ECO:0000313" key="2">
    <source>
        <dbReference type="EMBL" id="OUN56133.1"/>
    </source>
</evidence>
<reference evidence="3" key="1">
    <citation type="submission" date="2017-04" db="EMBL/GenBank/DDBJ databases">
        <title>Function of individual gut microbiota members based on whole genome sequencing of pure cultures obtained from chicken caecum.</title>
        <authorList>
            <person name="Medvecky M."/>
            <person name="Cejkova D."/>
            <person name="Polansky O."/>
            <person name="Karasova D."/>
            <person name="Kubasova T."/>
            <person name="Cizek A."/>
            <person name="Rychlik I."/>
        </authorList>
    </citation>
    <scope>NUCLEOTIDE SEQUENCE [LARGE SCALE GENOMIC DNA]</scope>
    <source>
        <strain evidence="3">An67</strain>
    </source>
</reference>
<keyword evidence="1" id="KW-0175">Coiled coil</keyword>
<gene>
    <name evidence="2" type="ORF">B5G17_04170</name>
</gene>
<dbReference type="RefSeq" id="WP_087332203.1">
    <property type="nucleotide sequence ID" value="NZ_DAWEHH010000011.1"/>
</dbReference>
<evidence type="ECO:0000256" key="1">
    <source>
        <dbReference type="SAM" id="Coils"/>
    </source>
</evidence>
<evidence type="ECO:0000313" key="3">
    <source>
        <dbReference type="Proteomes" id="UP000196329"/>
    </source>
</evidence>
<protein>
    <submittedName>
        <fullName evidence="2">Uncharacterized protein</fullName>
    </submittedName>
</protein>
<dbReference type="EMBL" id="NFHS01000002">
    <property type="protein sequence ID" value="OUN56133.1"/>
    <property type="molecule type" value="Genomic_DNA"/>
</dbReference>
<organism evidence="2 3">
    <name type="scientific">Bacteroides uniformis</name>
    <dbReference type="NCBI Taxonomy" id="820"/>
    <lineage>
        <taxon>Bacteria</taxon>
        <taxon>Pseudomonadati</taxon>
        <taxon>Bacteroidota</taxon>
        <taxon>Bacteroidia</taxon>
        <taxon>Bacteroidales</taxon>
        <taxon>Bacteroidaceae</taxon>
        <taxon>Bacteroides</taxon>
    </lineage>
</organism>
<proteinExistence type="predicted"/>
<dbReference type="AlphaFoldDB" id="A0A1Y3V4Z1"/>
<feature type="coiled-coil region" evidence="1">
    <location>
        <begin position="21"/>
        <end position="48"/>
    </location>
</feature>